<evidence type="ECO:0000313" key="4">
    <source>
        <dbReference type="Proteomes" id="UP001082899"/>
    </source>
</evidence>
<dbReference type="EMBL" id="JAPMXC010000001">
    <property type="protein sequence ID" value="MCY0387683.1"/>
    <property type="molecule type" value="Genomic_DNA"/>
</dbReference>
<evidence type="ECO:0000256" key="1">
    <source>
        <dbReference type="SAM" id="MobiDB-lite"/>
    </source>
</evidence>
<proteinExistence type="predicted"/>
<evidence type="ECO:0008006" key="5">
    <source>
        <dbReference type="Google" id="ProtNLM"/>
    </source>
</evidence>
<feature type="region of interest" description="Disordered" evidence="1">
    <location>
        <begin position="24"/>
        <end position="139"/>
    </location>
</feature>
<dbReference type="RefSeq" id="WP_267847409.1">
    <property type="nucleotide sequence ID" value="NZ_JAPMXC010000001.1"/>
</dbReference>
<feature type="compositionally biased region" description="Low complexity" evidence="1">
    <location>
        <begin position="30"/>
        <end position="49"/>
    </location>
</feature>
<feature type="compositionally biased region" description="Basic and acidic residues" evidence="1">
    <location>
        <begin position="79"/>
        <end position="102"/>
    </location>
</feature>
<dbReference type="Proteomes" id="UP001082899">
    <property type="component" value="Unassembled WGS sequence"/>
</dbReference>
<feature type="compositionally biased region" description="Polar residues" evidence="1">
    <location>
        <begin position="105"/>
        <end position="117"/>
    </location>
</feature>
<evidence type="ECO:0000313" key="3">
    <source>
        <dbReference type="EMBL" id="MCY0387683.1"/>
    </source>
</evidence>
<feature type="chain" id="PRO_5046312080" description="DUF2782 domain-containing protein" evidence="2">
    <location>
        <begin position="22"/>
        <end position="139"/>
    </location>
</feature>
<name>A0ABT3ZMA8_9BURK</name>
<reference evidence="3" key="1">
    <citation type="submission" date="2022-11" db="EMBL/GenBank/DDBJ databases">
        <title>Robbsia betulipollinis sp. nov., isolated from pollen of birch (Betula pendula).</title>
        <authorList>
            <person name="Shi H."/>
            <person name="Ambika Manirajan B."/>
            <person name="Ratering S."/>
            <person name="Geissler-Plaum R."/>
            <person name="Schnell S."/>
        </authorList>
    </citation>
    <scope>NUCLEOTIDE SEQUENCE</scope>
    <source>
        <strain evidence="3">Bb-Pol-6</strain>
    </source>
</reference>
<keyword evidence="4" id="KW-1185">Reference proteome</keyword>
<feature type="signal peptide" evidence="2">
    <location>
        <begin position="1"/>
        <end position="21"/>
    </location>
</feature>
<gene>
    <name evidence="3" type="ORF">OVY01_10645</name>
</gene>
<accession>A0ABT3ZMA8</accession>
<protein>
    <recommendedName>
        <fullName evidence="5">DUF2782 domain-containing protein</fullName>
    </recommendedName>
</protein>
<comment type="caution">
    <text evidence="3">The sequence shown here is derived from an EMBL/GenBank/DDBJ whole genome shotgun (WGS) entry which is preliminary data.</text>
</comment>
<organism evidence="3 4">
    <name type="scientific">Robbsia betulipollinis</name>
    <dbReference type="NCBI Taxonomy" id="2981849"/>
    <lineage>
        <taxon>Bacteria</taxon>
        <taxon>Pseudomonadati</taxon>
        <taxon>Pseudomonadota</taxon>
        <taxon>Betaproteobacteria</taxon>
        <taxon>Burkholderiales</taxon>
        <taxon>Burkholderiaceae</taxon>
        <taxon>Robbsia</taxon>
    </lineage>
</organism>
<evidence type="ECO:0000256" key="2">
    <source>
        <dbReference type="SAM" id="SignalP"/>
    </source>
</evidence>
<keyword evidence="2" id="KW-0732">Signal</keyword>
<sequence length="139" mass="14898">MKSLAVGFYVGALLFASPVFAQTTDTPDVSQSAPSHAPAAHAMSANEAAGLPDLEAINRPAGTASSKVELNGIRQPSYHTRERDGTEVTEYRDRGKPTEIDVRSNFGTHYQMSTPIDNSPRVPTNGAPNGRVPSIRLTY</sequence>